<name>A0ACC3AWD3_9EURO</name>
<keyword evidence="2" id="KW-1185">Reference proteome</keyword>
<dbReference type="Proteomes" id="UP001177260">
    <property type="component" value="Unassembled WGS sequence"/>
</dbReference>
<gene>
    <name evidence="1" type="primary">FRRS1</name>
    <name evidence="1" type="ORF">N8T08_007980</name>
</gene>
<accession>A0ACC3AWD3</accession>
<dbReference type="EMBL" id="JAOPJF010000052">
    <property type="protein sequence ID" value="KAK1142236.1"/>
    <property type="molecule type" value="Genomic_DNA"/>
</dbReference>
<evidence type="ECO:0000313" key="1">
    <source>
        <dbReference type="EMBL" id="KAK1142236.1"/>
    </source>
</evidence>
<organism evidence="1 2">
    <name type="scientific">Aspergillus melleus</name>
    <dbReference type="NCBI Taxonomy" id="138277"/>
    <lineage>
        <taxon>Eukaryota</taxon>
        <taxon>Fungi</taxon>
        <taxon>Dikarya</taxon>
        <taxon>Ascomycota</taxon>
        <taxon>Pezizomycotina</taxon>
        <taxon>Eurotiomycetes</taxon>
        <taxon>Eurotiomycetidae</taxon>
        <taxon>Eurotiales</taxon>
        <taxon>Aspergillaceae</taxon>
        <taxon>Aspergillus</taxon>
        <taxon>Aspergillus subgen. Circumdati</taxon>
    </lineage>
</organism>
<comment type="caution">
    <text evidence="1">The sequence shown here is derived from an EMBL/GenBank/DDBJ whole genome shotgun (WGS) entry which is preliminary data.</text>
</comment>
<evidence type="ECO:0000313" key="2">
    <source>
        <dbReference type="Proteomes" id="UP001177260"/>
    </source>
</evidence>
<protein>
    <submittedName>
        <fullName evidence="1">DOMON domain-containing protein frrs1L</fullName>
    </submittedName>
</protein>
<proteinExistence type="predicted"/>
<reference evidence="1 2" key="1">
    <citation type="journal article" date="2023" name="ACS Omega">
        <title>Identification of the Neoaspergillic Acid Biosynthesis Gene Cluster by Establishing an In Vitro CRISPR-Ribonucleoprotein Genetic System in Aspergillus melleus.</title>
        <authorList>
            <person name="Yuan B."/>
            <person name="Grau M.F."/>
            <person name="Murata R.M."/>
            <person name="Torok T."/>
            <person name="Venkateswaran K."/>
            <person name="Stajich J.E."/>
            <person name="Wang C.C.C."/>
        </authorList>
    </citation>
    <scope>NUCLEOTIDE SEQUENCE [LARGE SCALE GENOMIC DNA]</scope>
    <source>
        <strain evidence="1 2">IMV 1140</strain>
    </source>
</reference>
<sequence length="192" mass="21208">MSQIIFEELHLVPKYAKAHGIVMSLAFTVMMPLGVLAIRFLRVKGTIWVHVVWQMLSWILMLAGLATGIRVGKILDRLHNNAHTILGTIIVVLLLLQPFIGLIHHFRFRKTQRPGKWTRLHVWYGRVLILLGIINGGLGLELAANTTGGEIAYGVVGGVFGVALLLVAVLVEAKKLPLSKEKSEPQMGERGL</sequence>